<evidence type="ECO:0000313" key="12">
    <source>
        <dbReference type="Proteomes" id="UP001597267"/>
    </source>
</evidence>
<evidence type="ECO:0000256" key="2">
    <source>
        <dbReference type="ARBA" id="ARBA00022475"/>
    </source>
</evidence>
<comment type="similarity">
    <text evidence="7 10">Belongs to the fluoride channel Fluc/FEX (TC 1.A.43) family.</text>
</comment>
<proteinExistence type="inferred from homology"/>
<feature type="transmembrane region" description="Helical" evidence="10">
    <location>
        <begin position="95"/>
        <end position="116"/>
    </location>
</feature>
<keyword evidence="3 10" id="KW-0812">Transmembrane</keyword>
<dbReference type="PANTHER" id="PTHR28259:SF1">
    <property type="entry name" value="FLUORIDE EXPORT PROTEIN 1-RELATED"/>
    <property type="match status" value="1"/>
</dbReference>
<comment type="caution">
    <text evidence="11">The sequence shown here is derived from an EMBL/GenBank/DDBJ whole genome shotgun (WGS) entry which is preliminary data.</text>
</comment>
<comment type="catalytic activity">
    <reaction evidence="8">
        <text>fluoride(in) = fluoride(out)</text>
        <dbReference type="Rhea" id="RHEA:76159"/>
        <dbReference type="ChEBI" id="CHEBI:17051"/>
    </reaction>
    <physiologicalReaction direction="left-to-right" evidence="8">
        <dbReference type="Rhea" id="RHEA:76160"/>
    </physiologicalReaction>
</comment>
<accession>A0ABW4J5J4</accession>
<keyword evidence="2 10" id="KW-1003">Cell membrane</keyword>
<dbReference type="EMBL" id="JBHTOP010000002">
    <property type="protein sequence ID" value="MFD1670853.1"/>
    <property type="molecule type" value="Genomic_DNA"/>
</dbReference>
<evidence type="ECO:0000256" key="9">
    <source>
        <dbReference type="ARBA" id="ARBA00049940"/>
    </source>
</evidence>
<evidence type="ECO:0000256" key="8">
    <source>
        <dbReference type="ARBA" id="ARBA00035585"/>
    </source>
</evidence>
<organism evidence="11 12">
    <name type="scientific">Agrilactobacillus yilanensis</name>
    <dbReference type="NCBI Taxonomy" id="2485997"/>
    <lineage>
        <taxon>Bacteria</taxon>
        <taxon>Bacillati</taxon>
        <taxon>Bacillota</taxon>
        <taxon>Bacilli</taxon>
        <taxon>Lactobacillales</taxon>
        <taxon>Lactobacillaceae</taxon>
        <taxon>Agrilactobacillus</taxon>
    </lineage>
</organism>
<evidence type="ECO:0000256" key="1">
    <source>
        <dbReference type="ARBA" id="ARBA00004651"/>
    </source>
</evidence>
<evidence type="ECO:0000256" key="10">
    <source>
        <dbReference type="HAMAP-Rule" id="MF_00454"/>
    </source>
</evidence>
<evidence type="ECO:0000256" key="3">
    <source>
        <dbReference type="ARBA" id="ARBA00022692"/>
    </source>
</evidence>
<comment type="subcellular location">
    <subcellularLocation>
        <location evidence="1 10">Cell membrane</location>
        <topology evidence="1 10">Multi-pass membrane protein</topology>
    </subcellularLocation>
</comment>
<keyword evidence="4 10" id="KW-1133">Transmembrane helix</keyword>
<keyword evidence="10" id="KW-0479">Metal-binding</keyword>
<dbReference type="RefSeq" id="WP_125712591.1">
    <property type="nucleotide sequence ID" value="NZ_JBHTOP010000002.1"/>
</dbReference>
<feature type="transmembrane region" description="Helical" evidence="10">
    <location>
        <begin position="32"/>
        <end position="54"/>
    </location>
</feature>
<dbReference type="Pfam" id="PF02537">
    <property type="entry name" value="CRCB"/>
    <property type="match status" value="1"/>
</dbReference>
<comment type="function">
    <text evidence="9 10">Fluoride-specific ion channel. Important for reducing fluoride concentration in the cell, thus reducing its toxicity.</text>
</comment>
<feature type="transmembrane region" description="Helical" evidence="10">
    <location>
        <begin position="60"/>
        <end position="83"/>
    </location>
</feature>
<sequence length="118" mass="12963">MNFLFVGGGAAIGAICRYDLSQYIKRRLNNGFPWATLAVNLLGTILLGILAARLNVQANFYLFAGIGFCGGFTTFSTMTYEAITLWRQQSKGKALIYLSLTVVLGVICFMTAFKLFNV</sequence>
<evidence type="ECO:0000256" key="5">
    <source>
        <dbReference type="ARBA" id="ARBA00023136"/>
    </source>
</evidence>
<reference evidence="12" key="1">
    <citation type="journal article" date="2019" name="Int. J. Syst. Evol. Microbiol.">
        <title>The Global Catalogue of Microorganisms (GCM) 10K type strain sequencing project: providing services to taxonomists for standard genome sequencing and annotation.</title>
        <authorList>
            <consortium name="The Broad Institute Genomics Platform"/>
            <consortium name="The Broad Institute Genome Sequencing Center for Infectious Disease"/>
            <person name="Wu L."/>
            <person name="Ma J."/>
        </authorList>
    </citation>
    <scope>NUCLEOTIDE SEQUENCE [LARGE SCALE GENOMIC DNA]</scope>
    <source>
        <strain evidence="12">CCM 8896</strain>
    </source>
</reference>
<keyword evidence="10" id="KW-0813">Transport</keyword>
<evidence type="ECO:0000313" key="11">
    <source>
        <dbReference type="EMBL" id="MFD1670853.1"/>
    </source>
</evidence>
<gene>
    <name evidence="10 11" type="primary">crcB</name>
    <name evidence="10" type="synonym">fluC</name>
    <name evidence="11" type="ORF">ACFQ5M_01945</name>
</gene>
<dbReference type="Proteomes" id="UP001597267">
    <property type="component" value="Unassembled WGS sequence"/>
</dbReference>
<comment type="activity regulation">
    <text evidence="10">Na(+) is not transported, but it plays an essential structural role and its presence is essential for fluoride channel function.</text>
</comment>
<dbReference type="PANTHER" id="PTHR28259">
    <property type="entry name" value="FLUORIDE EXPORT PROTEIN 1-RELATED"/>
    <property type="match status" value="1"/>
</dbReference>
<feature type="binding site" evidence="10">
    <location>
        <position position="70"/>
    </location>
    <ligand>
        <name>Na(+)</name>
        <dbReference type="ChEBI" id="CHEBI:29101"/>
        <note>structural</note>
    </ligand>
</feature>
<dbReference type="HAMAP" id="MF_00454">
    <property type="entry name" value="FluC"/>
    <property type="match status" value="1"/>
</dbReference>
<dbReference type="NCBIfam" id="TIGR00494">
    <property type="entry name" value="crcB"/>
    <property type="match status" value="1"/>
</dbReference>
<keyword evidence="12" id="KW-1185">Reference proteome</keyword>
<evidence type="ECO:0000256" key="4">
    <source>
        <dbReference type="ARBA" id="ARBA00022989"/>
    </source>
</evidence>
<dbReference type="InterPro" id="IPR003691">
    <property type="entry name" value="FluC"/>
</dbReference>
<name>A0ABW4J5J4_9LACO</name>
<keyword evidence="10" id="KW-0915">Sodium</keyword>
<feature type="binding site" evidence="10">
    <location>
        <position position="73"/>
    </location>
    <ligand>
        <name>Na(+)</name>
        <dbReference type="ChEBI" id="CHEBI:29101"/>
        <note>structural</note>
    </ligand>
</feature>
<keyword evidence="6 10" id="KW-0407">Ion channel</keyword>
<evidence type="ECO:0000256" key="6">
    <source>
        <dbReference type="ARBA" id="ARBA00023303"/>
    </source>
</evidence>
<keyword evidence="10" id="KW-0406">Ion transport</keyword>
<protein>
    <recommendedName>
        <fullName evidence="10">Fluoride-specific ion channel FluC</fullName>
    </recommendedName>
</protein>
<keyword evidence="5 10" id="KW-0472">Membrane</keyword>
<evidence type="ECO:0000256" key="7">
    <source>
        <dbReference type="ARBA" id="ARBA00035120"/>
    </source>
</evidence>